<dbReference type="OrthoDB" id="4347at2759"/>
<protein>
    <recommendedName>
        <fullName evidence="3">DUF218 domain-containing protein</fullName>
    </recommendedName>
</protein>
<proteinExistence type="predicted"/>
<dbReference type="InterPro" id="IPR055323">
    <property type="entry name" value="C57A10.07/YOR238W"/>
</dbReference>
<dbReference type="PANTHER" id="PTHR28110:SF1">
    <property type="entry name" value="TRANSMEMBRANE PROTEIN"/>
    <property type="match status" value="1"/>
</dbReference>
<dbReference type="AlphaFoldDB" id="A0A8X7NPE5"/>
<evidence type="ECO:0000313" key="1">
    <source>
        <dbReference type="EMBL" id="KAF6057145.1"/>
    </source>
</evidence>
<reference evidence="1" key="1">
    <citation type="submission" date="2020-03" db="EMBL/GenBank/DDBJ databases">
        <title>FDA dAtabase for Regulatory Grade micrObial Sequences (FDA-ARGOS): Supporting development and validation of Infectious Disease Dx tests.</title>
        <authorList>
            <person name="Campos J."/>
            <person name="Goldberg B."/>
            <person name="Tallon L."/>
            <person name="Sadzewicz L."/>
            <person name="Vavikolanu K."/>
            <person name="Mehta A."/>
            <person name="Aluvathingal J."/>
            <person name="Nadendla S."/>
            <person name="Nandy P."/>
            <person name="Geyer C."/>
            <person name="Yan Y."/>
            <person name="Sichtig H."/>
        </authorList>
    </citation>
    <scope>NUCLEOTIDE SEQUENCE [LARGE SCALE GENOMIC DNA]</scope>
    <source>
        <strain evidence="1">FDAARGOS_652</strain>
    </source>
</reference>
<dbReference type="PANTHER" id="PTHR28110">
    <property type="entry name" value="TRANSMEMBRANE PROTEIN"/>
    <property type="match status" value="1"/>
</dbReference>
<dbReference type="GO" id="GO:0005737">
    <property type="term" value="C:cytoplasm"/>
    <property type="evidence" value="ECO:0007669"/>
    <property type="project" value="TreeGrafter"/>
</dbReference>
<dbReference type="Proteomes" id="UP000590412">
    <property type="component" value="Unassembled WGS sequence"/>
</dbReference>
<dbReference type="EMBL" id="JABWAB010000003">
    <property type="protein sequence ID" value="KAF6057145.1"/>
    <property type="molecule type" value="Genomic_DNA"/>
</dbReference>
<comment type="caution">
    <text evidence="1">The sequence shown here is derived from an EMBL/GenBank/DDBJ whole genome shotgun (WGS) entry which is preliminary data.</text>
</comment>
<name>A0A8X7NPE5_CANPA</name>
<accession>A0A8X7NPE5</accession>
<evidence type="ECO:0000313" key="2">
    <source>
        <dbReference type="Proteomes" id="UP000590412"/>
    </source>
</evidence>
<organism evidence="1 2">
    <name type="scientific">Candida parapsilosis</name>
    <name type="common">Yeast</name>
    <dbReference type="NCBI Taxonomy" id="5480"/>
    <lineage>
        <taxon>Eukaryota</taxon>
        <taxon>Fungi</taxon>
        <taxon>Dikarya</taxon>
        <taxon>Ascomycota</taxon>
        <taxon>Saccharomycotina</taxon>
        <taxon>Pichiomycetes</taxon>
        <taxon>Debaryomycetaceae</taxon>
        <taxon>Candida/Lodderomyces clade</taxon>
        <taxon>Candida</taxon>
    </lineage>
</organism>
<sequence length="258" mass="30552">MTHDVDHLIIVPCHGVYKLGELPHRQQSWHMADFQLEGNDHLCFLEHLDIALKELEKNFHAYLIISGGETKKEAGPISEAFSYYAIIEKQVREEIGFDRVTTENYARDSFENVIFSICRFYEVFKRYPEYITIIGFEFKRERFLNLHLSQALRFPRDRVYYIGNSPNPNHLTKEEKDKYFEDLRSSEYRNAVQEFRKDWYGVQDVLMSKKEKRNPYSRSHGYTLSNGPIREFLCQISGRARPESNEVVHKALDDAPWT</sequence>
<evidence type="ECO:0008006" key="3">
    <source>
        <dbReference type="Google" id="ProtNLM"/>
    </source>
</evidence>
<gene>
    <name evidence="1" type="ORF">FOB60_001700</name>
</gene>